<comment type="function">
    <text evidence="1">Binds to various kinds of negatively charged substances such as heparin, phospholipids, and dextran sulfate. May prevent activation of the intrinsic blood coagulation cascade by binding to phospholipids on the surface of damaged cells.</text>
</comment>
<dbReference type="Pfam" id="PF00084">
    <property type="entry name" value="Sushi"/>
    <property type="match status" value="4"/>
</dbReference>
<dbReference type="PROSITE" id="PS50923">
    <property type="entry name" value="SUSHI"/>
    <property type="match status" value="4"/>
</dbReference>
<evidence type="ECO:0000256" key="10">
    <source>
        <dbReference type="ARBA" id="ARBA00023180"/>
    </source>
</evidence>
<dbReference type="FunFam" id="2.10.70.10:FF:000014">
    <property type="entry name" value="Membrane cofactor protein"/>
    <property type="match status" value="1"/>
</dbReference>
<feature type="disulfide bond" evidence="13">
    <location>
        <begin position="19"/>
        <end position="62"/>
    </location>
</feature>
<keyword evidence="5 13" id="KW-0768">Sushi</keyword>
<feature type="domain" description="Sushi" evidence="14">
    <location>
        <begin position="136"/>
        <end position="198"/>
    </location>
</feature>
<name>A0A8D2JKA4_VARKO</name>
<keyword evidence="8" id="KW-0677">Repeat</keyword>
<proteinExistence type="predicted"/>
<dbReference type="GO" id="GO:0005576">
    <property type="term" value="C:extracellular region"/>
    <property type="evidence" value="ECO:0007669"/>
    <property type="project" value="UniProtKB-SubCell"/>
</dbReference>
<comment type="caution">
    <text evidence="13">Lacks conserved residue(s) required for the propagation of feature annotation.</text>
</comment>
<feature type="domain" description="Sushi" evidence="14">
    <location>
        <begin position="17"/>
        <end position="77"/>
    </location>
</feature>
<keyword evidence="9 13" id="KW-1015">Disulfide bond</keyword>
<evidence type="ECO:0000256" key="3">
    <source>
        <dbReference type="ARBA" id="ARBA00020104"/>
    </source>
</evidence>
<dbReference type="GO" id="GO:0008201">
    <property type="term" value="F:heparin binding"/>
    <property type="evidence" value="ECO:0007669"/>
    <property type="project" value="UniProtKB-KW"/>
</dbReference>
<comment type="subcellular location">
    <subcellularLocation>
        <location evidence="2">Secreted</location>
    </subcellularLocation>
</comment>
<feature type="domain" description="Sushi" evidence="14">
    <location>
        <begin position="78"/>
        <end position="135"/>
    </location>
</feature>
<dbReference type="Pfam" id="PF09014">
    <property type="entry name" value="Sushi_2"/>
    <property type="match status" value="1"/>
</dbReference>
<gene>
    <name evidence="15" type="primary">APOH</name>
</gene>
<evidence type="ECO:0000256" key="6">
    <source>
        <dbReference type="ARBA" id="ARBA00022674"/>
    </source>
</evidence>
<feature type="domain" description="Sushi" evidence="14">
    <location>
        <begin position="199"/>
        <end position="258"/>
    </location>
</feature>
<evidence type="ECO:0000256" key="13">
    <source>
        <dbReference type="PROSITE-ProRule" id="PRU00302"/>
    </source>
</evidence>
<evidence type="ECO:0000313" key="15">
    <source>
        <dbReference type="Ensembl" id="ENSVKKP00000011163.1"/>
    </source>
</evidence>
<sequence length="346" mass="38647">MPTRPVFMPTRSVLYLPVCPRPPEIPLATADINKAEYSIGEEISYSCNPGYVPQSGNMRYTCPIRGRWPAITLRCTPRNCPLPEPMNNGRILHTSLSYQSVITFSCDTGYFLQGPQTSQCQADGQWQPGLPACQPVICPPPPISPYEALTYRRLKPGNISVFQDVIMFECLSPLALFGSETATCLATGNWSELPECRFVQCPYPEEIENGFINFALRRTYDYKDTVSYGCNPPYVLEGPAQSRCEKTGQWSGKPTCRAPCEIPVKRATVLYNGRKVTVQGHFQNGIQHAETIWFYCKNKEHGCSYKVPTQCIDGHLSVPACFKELGFFQSLIKTEAAHLTPCDGTE</sequence>
<dbReference type="PANTHER" id="PTHR19325:SF549">
    <property type="entry name" value="BETA-2-GLYCOPROTEIN 1"/>
    <property type="match status" value="1"/>
</dbReference>
<feature type="disulfide bond" evidence="13">
    <location>
        <begin position="106"/>
        <end position="133"/>
    </location>
</feature>
<evidence type="ECO:0000256" key="2">
    <source>
        <dbReference type="ARBA" id="ARBA00004613"/>
    </source>
</evidence>
<keyword evidence="16" id="KW-1185">Reference proteome</keyword>
<evidence type="ECO:0000256" key="9">
    <source>
        <dbReference type="ARBA" id="ARBA00023157"/>
    </source>
</evidence>
<organism evidence="15 16">
    <name type="scientific">Varanus komodoensis</name>
    <name type="common">Komodo dragon</name>
    <dbReference type="NCBI Taxonomy" id="61221"/>
    <lineage>
        <taxon>Eukaryota</taxon>
        <taxon>Metazoa</taxon>
        <taxon>Chordata</taxon>
        <taxon>Craniata</taxon>
        <taxon>Vertebrata</taxon>
        <taxon>Euteleostomi</taxon>
        <taxon>Lepidosauria</taxon>
        <taxon>Squamata</taxon>
        <taxon>Bifurcata</taxon>
        <taxon>Unidentata</taxon>
        <taxon>Episquamata</taxon>
        <taxon>Toxicofera</taxon>
        <taxon>Anguimorpha</taxon>
        <taxon>Paleoanguimorpha</taxon>
        <taxon>Varanoidea</taxon>
        <taxon>Varanidae</taxon>
        <taxon>Varanus</taxon>
    </lineage>
</organism>
<dbReference type="InterPro" id="IPR015104">
    <property type="entry name" value="Sushi_2"/>
</dbReference>
<reference evidence="15" key="2">
    <citation type="submission" date="2025-09" db="UniProtKB">
        <authorList>
            <consortium name="Ensembl"/>
        </authorList>
    </citation>
    <scope>IDENTIFICATION</scope>
</reference>
<evidence type="ECO:0000256" key="1">
    <source>
        <dbReference type="ARBA" id="ARBA00003651"/>
    </source>
</evidence>
<keyword evidence="7" id="KW-0732">Signal</keyword>
<accession>A0A8D2JKA4</accession>
<dbReference type="SUPFAM" id="SSF57535">
    <property type="entry name" value="Complement control module/SCR domain"/>
    <property type="match status" value="5"/>
</dbReference>
<dbReference type="SMART" id="SM00032">
    <property type="entry name" value="CCP"/>
    <property type="match status" value="4"/>
</dbReference>
<keyword evidence="10" id="KW-0325">Glycoprotein</keyword>
<dbReference type="InterPro" id="IPR000436">
    <property type="entry name" value="Sushi_SCR_CCP_dom"/>
</dbReference>
<protein>
    <recommendedName>
        <fullName evidence="3">Beta-2-glycoprotein 1</fullName>
    </recommendedName>
    <alternativeName>
        <fullName evidence="11">Apolipoprotein H</fullName>
    </alternativeName>
    <alternativeName>
        <fullName evidence="12">Beta-2-glycoprotein I</fullName>
    </alternativeName>
</protein>
<dbReference type="PANTHER" id="PTHR19325">
    <property type="entry name" value="COMPLEMENT COMPONENT-RELATED SUSHI DOMAIN-CONTAINING"/>
    <property type="match status" value="1"/>
</dbReference>
<reference evidence="15" key="1">
    <citation type="submission" date="2025-08" db="UniProtKB">
        <authorList>
            <consortium name="Ensembl"/>
        </authorList>
    </citation>
    <scope>IDENTIFICATION</scope>
</reference>
<evidence type="ECO:0000256" key="5">
    <source>
        <dbReference type="ARBA" id="ARBA00022659"/>
    </source>
</evidence>
<evidence type="ECO:0000256" key="12">
    <source>
        <dbReference type="ARBA" id="ARBA00033414"/>
    </source>
</evidence>
<dbReference type="Proteomes" id="UP000694545">
    <property type="component" value="Unplaced"/>
</dbReference>
<evidence type="ECO:0000256" key="7">
    <source>
        <dbReference type="ARBA" id="ARBA00022729"/>
    </source>
</evidence>
<dbReference type="Ensembl" id="ENSVKKT00000011429.1">
    <property type="protein sequence ID" value="ENSVKKP00000011163.1"/>
    <property type="gene ID" value="ENSVKKG00000007805.1"/>
</dbReference>
<evidence type="ECO:0000259" key="14">
    <source>
        <dbReference type="PROSITE" id="PS50923"/>
    </source>
</evidence>
<dbReference type="Gene3D" id="2.10.70.10">
    <property type="entry name" value="Complement Module, domain 1"/>
    <property type="match status" value="5"/>
</dbReference>
<evidence type="ECO:0000256" key="11">
    <source>
        <dbReference type="ARBA" id="ARBA00029855"/>
    </source>
</evidence>
<dbReference type="AlphaFoldDB" id="A0A8D2JKA4"/>
<evidence type="ECO:0000256" key="8">
    <source>
        <dbReference type="ARBA" id="ARBA00022737"/>
    </source>
</evidence>
<dbReference type="OMA" id="IPKQCPH"/>
<dbReference type="InterPro" id="IPR050350">
    <property type="entry name" value="Compl-Cell_Adhes-Reg"/>
</dbReference>
<dbReference type="InterPro" id="IPR035976">
    <property type="entry name" value="Sushi/SCR/CCP_sf"/>
</dbReference>
<evidence type="ECO:0000313" key="16">
    <source>
        <dbReference type="Proteomes" id="UP000694545"/>
    </source>
</evidence>
<feature type="disulfide bond" evidence="13">
    <location>
        <begin position="201"/>
        <end position="244"/>
    </location>
</feature>
<keyword evidence="6" id="KW-0358">Heparin-binding</keyword>
<dbReference type="CDD" id="cd00033">
    <property type="entry name" value="CCP"/>
    <property type="match status" value="4"/>
</dbReference>
<evidence type="ECO:0000256" key="4">
    <source>
        <dbReference type="ARBA" id="ARBA00022525"/>
    </source>
</evidence>
<keyword evidence="4" id="KW-0964">Secreted</keyword>